<dbReference type="EMBL" id="LT598477">
    <property type="protein sequence ID" value="SCU94836.1"/>
    <property type="molecule type" value="Genomic_DNA"/>
</dbReference>
<dbReference type="InterPro" id="IPR036322">
    <property type="entry name" value="WD40_repeat_dom_sf"/>
</dbReference>
<dbReference type="GO" id="GO:0000278">
    <property type="term" value="P:mitotic cell cycle"/>
    <property type="evidence" value="ECO:0007669"/>
    <property type="project" value="TreeGrafter"/>
</dbReference>
<evidence type="ECO:0000313" key="8">
    <source>
        <dbReference type="EMBL" id="SCU94836.1"/>
    </source>
</evidence>
<dbReference type="GO" id="GO:0043596">
    <property type="term" value="C:nuclear replication fork"/>
    <property type="evidence" value="ECO:0007669"/>
    <property type="project" value="TreeGrafter"/>
</dbReference>
<gene>
    <name evidence="8" type="ORF">LAME_0F09516G</name>
</gene>
<feature type="domain" description="WDHD1/CFT4 second beta-propeller" evidence="6">
    <location>
        <begin position="455"/>
        <end position="762"/>
    </location>
</feature>
<evidence type="ECO:0000313" key="9">
    <source>
        <dbReference type="Proteomes" id="UP000191144"/>
    </source>
</evidence>
<dbReference type="InterPro" id="IPR001680">
    <property type="entry name" value="WD40_rpt"/>
</dbReference>
<keyword evidence="4" id="KW-0539">Nucleus</keyword>
<dbReference type="GO" id="GO:0006281">
    <property type="term" value="P:DNA repair"/>
    <property type="evidence" value="ECO:0007669"/>
    <property type="project" value="TreeGrafter"/>
</dbReference>
<evidence type="ECO:0000256" key="5">
    <source>
        <dbReference type="SAM" id="MobiDB-lite"/>
    </source>
</evidence>
<dbReference type="GO" id="GO:0006261">
    <property type="term" value="P:DNA-templated DNA replication"/>
    <property type="evidence" value="ECO:0007669"/>
    <property type="project" value="TreeGrafter"/>
</dbReference>
<evidence type="ECO:0000256" key="4">
    <source>
        <dbReference type="ARBA" id="ARBA00023242"/>
    </source>
</evidence>
<feature type="compositionally biased region" description="Basic and acidic residues" evidence="5">
    <location>
        <begin position="372"/>
        <end position="389"/>
    </location>
</feature>
<keyword evidence="2" id="KW-0853">WD repeat</keyword>
<organism evidence="8 9">
    <name type="scientific">Lachancea meyersii CBS 8951</name>
    <dbReference type="NCBI Taxonomy" id="1266667"/>
    <lineage>
        <taxon>Eukaryota</taxon>
        <taxon>Fungi</taxon>
        <taxon>Dikarya</taxon>
        <taxon>Ascomycota</taxon>
        <taxon>Saccharomycotina</taxon>
        <taxon>Saccharomycetes</taxon>
        <taxon>Saccharomycetales</taxon>
        <taxon>Saccharomycetaceae</taxon>
        <taxon>Lachancea</taxon>
    </lineage>
</organism>
<reference evidence="9" key="1">
    <citation type="submission" date="2016-03" db="EMBL/GenBank/DDBJ databases">
        <authorList>
            <person name="Devillers Hugo."/>
        </authorList>
    </citation>
    <scope>NUCLEOTIDE SEQUENCE [LARGE SCALE GENOMIC DNA]</scope>
</reference>
<dbReference type="Pfam" id="PF20946">
    <property type="entry name" value="Ctf4_C"/>
    <property type="match status" value="1"/>
</dbReference>
<dbReference type="GO" id="GO:0003682">
    <property type="term" value="F:chromatin binding"/>
    <property type="evidence" value="ECO:0007669"/>
    <property type="project" value="TreeGrafter"/>
</dbReference>
<dbReference type="AlphaFoldDB" id="A0A1G4JVG7"/>
<comment type="subcellular location">
    <subcellularLocation>
        <location evidence="1">Nucleus</location>
    </subcellularLocation>
</comment>
<proteinExistence type="predicted"/>
<dbReference type="Proteomes" id="UP000191144">
    <property type="component" value="Chromosome F"/>
</dbReference>
<keyword evidence="9" id="KW-1185">Reference proteome</keyword>
<feature type="domain" description="WDHD1/CFT4 helical bundle" evidence="7">
    <location>
        <begin position="786"/>
        <end position="889"/>
    </location>
</feature>
<dbReference type="PANTHER" id="PTHR19932">
    <property type="entry name" value="WD REPEAT AND HMG-BOX DNA BINDING PROTEIN"/>
    <property type="match status" value="1"/>
</dbReference>
<dbReference type="InterPro" id="IPR015943">
    <property type="entry name" value="WD40/YVTN_repeat-like_dom_sf"/>
</dbReference>
<feature type="region of interest" description="Disordered" evidence="5">
    <location>
        <begin position="349"/>
        <end position="403"/>
    </location>
</feature>
<accession>A0A1G4JVG7</accession>
<evidence type="ECO:0000259" key="6">
    <source>
        <dbReference type="Pfam" id="PF12341"/>
    </source>
</evidence>
<dbReference type="SUPFAM" id="SSF50978">
    <property type="entry name" value="WD40 repeat-like"/>
    <property type="match status" value="1"/>
</dbReference>
<feature type="compositionally biased region" description="Basic and acidic residues" evidence="5">
    <location>
        <begin position="349"/>
        <end position="358"/>
    </location>
</feature>
<dbReference type="InterPro" id="IPR048591">
    <property type="entry name" value="WDHD1/CFT4_hel"/>
</dbReference>
<name>A0A1G4JVG7_9SACH</name>
<dbReference type="Gene3D" id="2.130.10.10">
    <property type="entry name" value="YVTN repeat-like/Quinoprotein amine dehydrogenase"/>
    <property type="match status" value="2"/>
</dbReference>
<dbReference type="OrthoDB" id="427368at2759"/>
<evidence type="ECO:0000256" key="2">
    <source>
        <dbReference type="ARBA" id="ARBA00022574"/>
    </source>
</evidence>
<dbReference type="InterPro" id="IPR022100">
    <property type="entry name" value="WDHD1/CFT4_beta-prop_2nd"/>
</dbReference>
<protein>
    <submittedName>
        <fullName evidence="8">LAME_0F09516g1_1</fullName>
    </submittedName>
</protein>
<dbReference type="SMART" id="SM00320">
    <property type="entry name" value="WD40"/>
    <property type="match status" value="4"/>
</dbReference>
<evidence type="ECO:0000256" key="3">
    <source>
        <dbReference type="ARBA" id="ARBA00022737"/>
    </source>
</evidence>
<dbReference type="Pfam" id="PF12341">
    <property type="entry name" value="Mcl1_mid"/>
    <property type="match status" value="1"/>
</dbReference>
<dbReference type="PANTHER" id="PTHR19932:SF10">
    <property type="entry name" value="WD REPEAT AND HMG-BOX DNA-BINDING PROTEIN 1"/>
    <property type="match status" value="1"/>
</dbReference>
<sequence>MASMIDKSIFSSGGKTLVGCSADGSRLFAVNKNGLTKILQLNKPEDEPDVLDSCQNPTSMLTVSNSRLIVGSLKGDVNLYSSQESESKLLLRCALPVRDVVLVHNGKTVAIGGDDLEVTLLSLTEESERVKTTLKLEDQVRKLAYNPQMSVLAISQVNGSIHFYSMTSTTPRHVHRLDNCIAAHFYNDDFQDSLLQSIDPAEAGDEDESATDPEYCDENRVCSRVEWHPHGLQFAVPCQDRSIKIYNLKDFTQIKSFTYSQIKREFVDIKYSPQNGSFIAAIDLDDRVTIWNAVTGEIHTTRDLKHKITNLSWALQSNNTLDLHFGTWSGNMVSIRNVAENVVQRPVLHEDAEKKQEKNNLFVSSDDEEGETTAHHNEAFVEGNGHENLNESQGLFTDDESNEPKKRALLNDEDDFIDDDDGAGYVVKKPTYSRSATHRSSPFNTESRASKFRYRPFSPGGTPFGSSDRRYLTMNNIGYAFTVKTSEGSASSRSTITTSFFDLGRFKEYHFEDLYGYDICSLTEEGALFAESKAGRLHYRAHNNFESWNRMVPLQISEKITSVAATSKKVVVGTSFGYVRTFNQFGIPLEIEKVSPVVALAAQDYKIFAVHFSPHHGITYTLFEQNPQTGSRYFQRESSLPIKLPVNYDEDEEFSETFSAFSPLGIKSLFFSAYGDPCIFGVDDVLLVLSRWRSAAQSRWVPLIDAKLELWKSSNGREAKDLHVWPLGLTFNVLNHILVKGHHEWPEFPMPLPSEMEVRVPLIIKDEVQISRDDENEQEMQIPAQMAAEEEFVRSKFMSELLTDTLEHEGEVYGNETQVLASLNAAYDKSLLRLFATACSEQDIGKALTLAQEIKQDKALNAAVKIAERAELMSLVKKVNDIREARYEQQLNTV</sequence>
<evidence type="ECO:0000259" key="7">
    <source>
        <dbReference type="Pfam" id="PF20946"/>
    </source>
</evidence>
<keyword evidence="3" id="KW-0677">Repeat</keyword>
<evidence type="ECO:0000256" key="1">
    <source>
        <dbReference type="ARBA" id="ARBA00004123"/>
    </source>
</evidence>